<feature type="transmembrane region" description="Helical" evidence="6">
    <location>
        <begin position="157"/>
        <end position="174"/>
    </location>
</feature>
<comment type="subcellular location">
    <subcellularLocation>
        <location evidence="1">Cell inner membrane</location>
        <topology evidence="1">Multi-pass membrane protein</topology>
    </subcellularLocation>
</comment>
<keyword evidence="4 6" id="KW-1133">Transmembrane helix</keyword>
<evidence type="ECO:0000256" key="6">
    <source>
        <dbReference type="SAM" id="Phobius"/>
    </source>
</evidence>
<evidence type="ECO:0000256" key="5">
    <source>
        <dbReference type="ARBA" id="ARBA00023136"/>
    </source>
</evidence>
<dbReference type="GO" id="GO:0005886">
    <property type="term" value="C:plasma membrane"/>
    <property type="evidence" value="ECO:0007669"/>
    <property type="project" value="UniProtKB-SubCell"/>
</dbReference>
<dbReference type="STRING" id="1122206.SAMN02745753_01249"/>
<accession>A0A1M4YKK0</accession>
<evidence type="ECO:0000256" key="2">
    <source>
        <dbReference type="ARBA" id="ARBA00022475"/>
    </source>
</evidence>
<evidence type="ECO:0000256" key="4">
    <source>
        <dbReference type="ARBA" id="ARBA00022989"/>
    </source>
</evidence>
<dbReference type="GO" id="GO:0022857">
    <property type="term" value="F:transmembrane transporter activity"/>
    <property type="evidence" value="ECO:0007669"/>
    <property type="project" value="InterPro"/>
</dbReference>
<dbReference type="PANTHER" id="PTHR43370">
    <property type="entry name" value="SUGAR ABC TRANSPORTER INTEGRAL MEMBRANE PROTEIN-RELATED"/>
    <property type="match status" value="1"/>
</dbReference>
<dbReference type="AlphaFoldDB" id="A0A1M4YKK0"/>
<gene>
    <name evidence="7" type="ORF">SAMN02745753_01249</name>
</gene>
<dbReference type="InterPro" id="IPR001851">
    <property type="entry name" value="ABC_transp_permease"/>
</dbReference>
<dbReference type="CDD" id="cd06580">
    <property type="entry name" value="TM_PBP1_transp_TpRbsC_like"/>
    <property type="match status" value="1"/>
</dbReference>
<protein>
    <submittedName>
        <fullName evidence="7">Nucleoside ABC transporter membrane protein</fullName>
    </submittedName>
</protein>
<keyword evidence="8" id="KW-1185">Reference proteome</keyword>
<name>A0A1M4YKK0_9GAMM</name>
<keyword evidence="3 6" id="KW-0812">Transmembrane</keyword>
<sequence>MFETLILMLDATMRVSTPLIFAALAGLYSERAGIVDIGLEGKILGSAFAAAAAAAVFGSAWIGLCFGILASVGLAMIHGFACITHRGDHIVSGVAINTIVAGLTVTLSMHWFGMGGQTPALVGDARFLDITFPFADAMESVPIIGQIYSNLLSGHNILVYLAFIMVPVTYWVIYKTRFGLRLRAVGENPHAVDTAGISVSFIRYRALIICGILCGLAGAYLSTAHNAGFLKDMSAGKGYMALAALIFGKWRPVPVLLACLLFGFLDAVAVRMQGVVIPGIGEVPVQAIEVLPYVLTVLLLAGFIGKAIGPKAIGRPYVKERA</sequence>
<proteinExistence type="predicted"/>
<feature type="transmembrane region" description="Helical" evidence="6">
    <location>
        <begin position="48"/>
        <end position="77"/>
    </location>
</feature>
<feature type="transmembrane region" description="Helical" evidence="6">
    <location>
        <begin position="89"/>
        <end position="112"/>
    </location>
</feature>
<dbReference type="EMBL" id="FQVF01000005">
    <property type="protein sequence ID" value="SHF06279.1"/>
    <property type="molecule type" value="Genomic_DNA"/>
</dbReference>
<dbReference type="Pfam" id="PF02653">
    <property type="entry name" value="BPD_transp_2"/>
    <property type="match status" value="1"/>
</dbReference>
<keyword evidence="5 6" id="KW-0472">Membrane</keyword>
<evidence type="ECO:0000256" key="1">
    <source>
        <dbReference type="ARBA" id="ARBA00004429"/>
    </source>
</evidence>
<dbReference type="OrthoDB" id="9792579at2"/>
<reference evidence="8" key="1">
    <citation type="submission" date="2016-11" db="EMBL/GenBank/DDBJ databases">
        <authorList>
            <person name="Varghese N."/>
            <person name="Submissions S."/>
        </authorList>
    </citation>
    <scope>NUCLEOTIDE SEQUENCE [LARGE SCALE GENOMIC DNA]</scope>
    <source>
        <strain evidence="8">DSM 16579</strain>
    </source>
</reference>
<evidence type="ECO:0000313" key="7">
    <source>
        <dbReference type="EMBL" id="SHF06279.1"/>
    </source>
</evidence>
<evidence type="ECO:0000313" key="8">
    <source>
        <dbReference type="Proteomes" id="UP000184517"/>
    </source>
</evidence>
<evidence type="ECO:0000256" key="3">
    <source>
        <dbReference type="ARBA" id="ARBA00022692"/>
    </source>
</evidence>
<organism evidence="7 8">
    <name type="scientific">Marinomonas polaris DSM 16579</name>
    <dbReference type="NCBI Taxonomy" id="1122206"/>
    <lineage>
        <taxon>Bacteria</taxon>
        <taxon>Pseudomonadati</taxon>
        <taxon>Pseudomonadota</taxon>
        <taxon>Gammaproteobacteria</taxon>
        <taxon>Oceanospirillales</taxon>
        <taxon>Oceanospirillaceae</taxon>
        <taxon>Marinomonas</taxon>
    </lineage>
</organism>
<dbReference type="Proteomes" id="UP000184517">
    <property type="component" value="Unassembled WGS sequence"/>
</dbReference>
<feature type="transmembrane region" description="Helical" evidence="6">
    <location>
        <begin position="206"/>
        <end position="223"/>
    </location>
</feature>
<dbReference type="PANTHER" id="PTHR43370:SF1">
    <property type="entry name" value="GUANOSINE ABC TRANSPORTER PERMEASE PROTEIN NUPQ"/>
    <property type="match status" value="1"/>
</dbReference>
<dbReference type="RefSeq" id="WP_072838856.1">
    <property type="nucleotide sequence ID" value="NZ_FQVF01000005.1"/>
</dbReference>
<keyword evidence="2" id="KW-1003">Cell membrane</keyword>